<keyword evidence="2" id="KW-1185">Reference proteome</keyword>
<protein>
    <submittedName>
        <fullName evidence="1">Uncharacterized protein</fullName>
    </submittedName>
</protein>
<reference evidence="1 2" key="1">
    <citation type="submission" date="2024-09" db="EMBL/GenBank/DDBJ databases">
        <title>The Natural Products Discovery Center: Release of the First 8490 Sequenced Strains for Exploring Actinobacteria Biosynthetic Diversity.</title>
        <authorList>
            <person name="Kalkreuter E."/>
            <person name="Kautsar S.A."/>
            <person name="Yang D."/>
            <person name="Bader C.D."/>
            <person name="Teijaro C.N."/>
            <person name="Fluegel L."/>
            <person name="Davis C.M."/>
            <person name="Simpson J.R."/>
            <person name="Lauterbach L."/>
            <person name="Steele A.D."/>
            <person name="Gui C."/>
            <person name="Meng S."/>
            <person name="Li G."/>
            <person name="Viehrig K."/>
            <person name="Ye F."/>
            <person name="Su P."/>
            <person name="Kiefer A.F."/>
            <person name="Nichols A."/>
            <person name="Cepeda A.J."/>
            <person name="Yan W."/>
            <person name="Fan B."/>
            <person name="Jiang Y."/>
            <person name="Adhikari A."/>
            <person name="Zheng C.-J."/>
            <person name="Schuster L."/>
            <person name="Cowan T.M."/>
            <person name="Smanski M.J."/>
            <person name="Chevrette M.G."/>
            <person name="De Carvalho L.P.S."/>
            <person name="Shen B."/>
        </authorList>
    </citation>
    <scope>NUCLEOTIDE SEQUENCE [LARGE SCALE GENOMIC DNA]</scope>
    <source>
        <strain evidence="1 2">NPDC057399</strain>
    </source>
</reference>
<comment type="caution">
    <text evidence="1">The sequence shown here is derived from an EMBL/GenBank/DDBJ whole genome shotgun (WGS) entry which is preliminary data.</text>
</comment>
<dbReference type="RefSeq" id="WP_381726221.1">
    <property type="nucleotide sequence ID" value="NZ_JBHVBU010000021.1"/>
</dbReference>
<sequence>MNKRKKRRTFGKGCAVVAAFMAATYWTIRALEAGIDLAGAVGPWV</sequence>
<evidence type="ECO:0000313" key="1">
    <source>
        <dbReference type="EMBL" id="MFE7963419.1"/>
    </source>
</evidence>
<name>A0ABW6JGY2_STRCE</name>
<proteinExistence type="predicted"/>
<evidence type="ECO:0000313" key="2">
    <source>
        <dbReference type="Proteomes" id="UP001600650"/>
    </source>
</evidence>
<accession>A0ABW6JGY2</accession>
<dbReference type="EMBL" id="JBHVBU010000021">
    <property type="protein sequence ID" value="MFE7963419.1"/>
    <property type="molecule type" value="Genomic_DNA"/>
</dbReference>
<dbReference type="Proteomes" id="UP001600650">
    <property type="component" value="Unassembled WGS sequence"/>
</dbReference>
<gene>
    <name evidence="1" type="ORF">ACFU0X_10250</name>
</gene>
<organism evidence="1 2">
    <name type="scientific">Streptomyces cellulosae</name>
    <dbReference type="NCBI Taxonomy" id="1968"/>
    <lineage>
        <taxon>Bacteria</taxon>
        <taxon>Bacillati</taxon>
        <taxon>Actinomycetota</taxon>
        <taxon>Actinomycetes</taxon>
        <taxon>Kitasatosporales</taxon>
        <taxon>Streptomycetaceae</taxon>
        <taxon>Streptomyces</taxon>
    </lineage>
</organism>